<dbReference type="Proteomes" id="UP000762676">
    <property type="component" value="Unassembled WGS sequence"/>
</dbReference>
<dbReference type="Pfam" id="PF13843">
    <property type="entry name" value="DDE_Tnp_1_7"/>
    <property type="match status" value="1"/>
</dbReference>
<organism evidence="3 4">
    <name type="scientific">Elysia marginata</name>
    <dbReference type="NCBI Taxonomy" id="1093978"/>
    <lineage>
        <taxon>Eukaryota</taxon>
        <taxon>Metazoa</taxon>
        <taxon>Spiralia</taxon>
        <taxon>Lophotrochozoa</taxon>
        <taxon>Mollusca</taxon>
        <taxon>Gastropoda</taxon>
        <taxon>Heterobranchia</taxon>
        <taxon>Euthyneura</taxon>
        <taxon>Panpulmonata</taxon>
        <taxon>Sacoglossa</taxon>
        <taxon>Placobranchoidea</taxon>
        <taxon>Plakobranchidae</taxon>
        <taxon>Elysia</taxon>
    </lineage>
</organism>
<evidence type="ECO:0000259" key="2">
    <source>
        <dbReference type="Pfam" id="PF13843"/>
    </source>
</evidence>
<sequence>MIFRTENGDSDQPAPVSASGDGPTQPKRSRNSTSESAAQPPSTQLDADLSSRPATSSSAAQPSSTQLDADLSSRQAASSRSSSTNDEDWCSNLDGFPNAPTFTASPGLHIPESAQTPADFFSLLFDNEMLKHIKSESNTYASSQIHQATLKPHSLFKKWKKIKLEDIKVVFFCILVYMSLVPKKEIADYWSTEEVDKSTFASKILSSDRFMQILLMLHLNDNKTFIRT</sequence>
<protein>
    <submittedName>
        <fullName evidence="3">PiggyBac transposable element-derived protein 4</fullName>
    </submittedName>
</protein>
<proteinExistence type="predicted"/>
<dbReference type="EMBL" id="BMAT01002260">
    <property type="protein sequence ID" value="GFS03155.1"/>
    <property type="molecule type" value="Genomic_DNA"/>
</dbReference>
<dbReference type="InterPro" id="IPR029526">
    <property type="entry name" value="PGBD"/>
</dbReference>
<name>A0AAV4HZM5_9GAST</name>
<keyword evidence="4" id="KW-1185">Reference proteome</keyword>
<dbReference type="AlphaFoldDB" id="A0AAV4HZM5"/>
<dbReference type="PANTHER" id="PTHR46599">
    <property type="entry name" value="PIGGYBAC TRANSPOSABLE ELEMENT-DERIVED PROTEIN 4"/>
    <property type="match status" value="1"/>
</dbReference>
<feature type="compositionally biased region" description="Low complexity" evidence="1">
    <location>
        <begin position="50"/>
        <end position="83"/>
    </location>
</feature>
<feature type="region of interest" description="Disordered" evidence="1">
    <location>
        <begin position="1"/>
        <end position="90"/>
    </location>
</feature>
<feature type="domain" description="PiggyBac transposable element-derived protein" evidence="2">
    <location>
        <begin position="116"/>
        <end position="224"/>
    </location>
</feature>
<evidence type="ECO:0000313" key="4">
    <source>
        <dbReference type="Proteomes" id="UP000762676"/>
    </source>
</evidence>
<reference evidence="3 4" key="1">
    <citation type="journal article" date="2021" name="Elife">
        <title>Chloroplast acquisition without the gene transfer in kleptoplastic sea slugs, Plakobranchus ocellatus.</title>
        <authorList>
            <person name="Maeda T."/>
            <person name="Takahashi S."/>
            <person name="Yoshida T."/>
            <person name="Shimamura S."/>
            <person name="Takaki Y."/>
            <person name="Nagai Y."/>
            <person name="Toyoda A."/>
            <person name="Suzuki Y."/>
            <person name="Arimoto A."/>
            <person name="Ishii H."/>
            <person name="Satoh N."/>
            <person name="Nishiyama T."/>
            <person name="Hasebe M."/>
            <person name="Maruyama T."/>
            <person name="Minagawa J."/>
            <person name="Obokata J."/>
            <person name="Shigenobu S."/>
        </authorList>
    </citation>
    <scope>NUCLEOTIDE SEQUENCE [LARGE SCALE GENOMIC DNA]</scope>
</reference>
<evidence type="ECO:0000256" key="1">
    <source>
        <dbReference type="SAM" id="MobiDB-lite"/>
    </source>
</evidence>
<accession>A0AAV4HZM5</accession>
<dbReference type="PANTHER" id="PTHR46599:SF3">
    <property type="entry name" value="PIGGYBAC TRANSPOSABLE ELEMENT-DERIVED PROTEIN 4"/>
    <property type="match status" value="1"/>
</dbReference>
<feature type="compositionally biased region" description="Polar residues" evidence="1">
    <location>
        <begin position="31"/>
        <end position="45"/>
    </location>
</feature>
<comment type="caution">
    <text evidence="3">The sequence shown here is derived from an EMBL/GenBank/DDBJ whole genome shotgun (WGS) entry which is preliminary data.</text>
</comment>
<gene>
    <name evidence="3" type="ORF">ElyMa_001142700</name>
</gene>
<evidence type="ECO:0000313" key="3">
    <source>
        <dbReference type="EMBL" id="GFS03155.1"/>
    </source>
</evidence>